<accession>A0A1H2QXU2</accession>
<dbReference type="AlphaFoldDB" id="A0A1H2QXU2"/>
<evidence type="ECO:0000313" key="7">
    <source>
        <dbReference type="EMBL" id="SDW11259.1"/>
    </source>
</evidence>
<comment type="similarity">
    <text evidence="1">Belongs to the peptidase S1C family.</text>
</comment>
<keyword evidence="5" id="KW-0472">Membrane</keyword>
<organism evidence="7 8">
    <name type="scientific">Nitrosomonas communis</name>
    <dbReference type="NCBI Taxonomy" id="44574"/>
    <lineage>
        <taxon>Bacteria</taxon>
        <taxon>Pseudomonadati</taxon>
        <taxon>Pseudomonadota</taxon>
        <taxon>Betaproteobacteria</taxon>
        <taxon>Nitrosomonadales</taxon>
        <taxon>Nitrosomonadaceae</taxon>
        <taxon>Nitrosomonas</taxon>
    </lineage>
</organism>
<protein>
    <submittedName>
        <fullName evidence="7">Serine protease, S1-C subfamily, contains C-terminal PDZ domain</fullName>
    </submittedName>
</protein>
<evidence type="ECO:0000256" key="2">
    <source>
        <dbReference type="ARBA" id="ARBA00022670"/>
    </source>
</evidence>
<dbReference type="Gene3D" id="2.40.10.10">
    <property type="entry name" value="Trypsin-like serine proteases"/>
    <property type="match status" value="2"/>
</dbReference>
<feature type="domain" description="PDZ" evidence="6">
    <location>
        <begin position="265"/>
        <end position="370"/>
    </location>
</feature>
<dbReference type="Pfam" id="PF13180">
    <property type="entry name" value="PDZ_2"/>
    <property type="match status" value="1"/>
</dbReference>
<gene>
    <name evidence="7" type="ORF">SAMN05421882_100344</name>
</gene>
<dbReference type="PROSITE" id="PS50106">
    <property type="entry name" value="PDZ"/>
    <property type="match status" value="1"/>
</dbReference>
<dbReference type="EMBL" id="FNNH01000003">
    <property type="protein sequence ID" value="SDW11259.1"/>
    <property type="molecule type" value="Genomic_DNA"/>
</dbReference>
<dbReference type="PANTHER" id="PTHR43343">
    <property type="entry name" value="PEPTIDASE S12"/>
    <property type="match status" value="1"/>
</dbReference>
<evidence type="ECO:0000256" key="3">
    <source>
        <dbReference type="ARBA" id="ARBA00022801"/>
    </source>
</evidence>
<dbReference type="RefSeq" id="WP_074664980.1">
    <property type="nucleotide sequence ID" value="NZ_FNNH01000003.1"/>
</dbReference>
<evidence type="ECO:0000259" key="6">
    <source>
        <dbReference type="PROSITE" id="PS50106"/>
    </source>
</evidence>
<evidence type="ECO:0000313" key="8">
    <source>
        <dbReference type="Proteomes" id="UP000183454"/>
    </source>
</evidence>
<dbReference type="FunFam" id="2.40.10.10:FF:000001">
    <property type="entry name" value="Periplasmic serine protease DegS"/>
    <property type="match status" value="1"/>
</dbReference>
<evidence type="ECO:0000256" key="1">
    <source>
        <dbReference type="ARBA" id="ARBA00010541"/>
    </source>
</evidence>
<evidence type="ECO:0000256" key="4">
    <source>
        <dbReference type="ARBA" id="ARBA00022825"/>
    </source>
</evidence>
<dbReference type="InterPro" id="IPR036034">
    <property type="entry name" value="PDZ_sf"/>
</dbReference>
<dbReference type="Pfam" id="PF13365">
    <property type="entry name" value="Trypsin_2"/>
    <property type="match status" value="1"/>
</dbReference>
<dbReference type="InterPro" id="IPR001478">
    <property type="entry name" value="PDZ"/>
</dbReference>
<name>A0A1H2QXU2_9PROT</name>
<dbReference type="GO" id="GO:0006508">
    <property type="term" value="P:proteolysis"/>
    <property type="evidence" value="ECO:0007669"/>
    <property type="project" value="UniProtKB-KW"/>
</dbReference>
<dbReference type="InterPro" id="IPR009003">
    <property type="entry name" value="Peptidase_S1_PA"/>
</dbReference>
<dbReference type="SMART" id="SM00228">
    <property type="entry name" value="PDZ"/>
    <property type="match status" value="1"/>
</dbReference>
<dbReference type="PRINTS" id="PR00834">
    <property type="entry name" value="PROTEASES2C"/>
</dbReference>
<reference evidence="7 8" key="1">
    <citation type="submission" date="2016-10" db="EMBL/GenBank/DDBJ databases">
        <authorList>
            <person name="de Groot N.N."/>
        </authorList>
    </citation>
    <scope>NUCLEOTIDE SEQUENCE [LARGE SCALE GENOMIC DNA]</scope>
    <source>
        <strain evidence="7 8">Nm110</strain>
    </source>
</reference>
<feature type="transmembrane region" description="Helical" evidence="5">
    <location>
        <begin position="14"/>
        <end position="32"/>
    </location>
</feature>
<keyword evidence="4" id="KW-0720">Serine protease</keyword>
<evidence type="ECO:0000256" key="5">
    <source>
        <dbReference type="SAM" id="Phobius"/>
    </source>
</evidence>
<dbReference type="Proteomes" id="UP000183454">
    <property type="component" value="Unassembled WGS sequence"/>
</dbReference>
<sequence>MRPIPPRPPGSDFFVRRLAALTLAVIILMLLWRSLPMIESLFTPEYSSVRTVTARGDLAADERATIELFEKSRDSVVFISTSRLVQDIWTRNVFAIPRGTGSGFIWDNAGHVVTNFHVIEGSSEATVKLADGRDYKAALVGVSPAHDIAVLRIGIGFKRPPPVPIGTSHDLKVGQKVFAIGNPFGLDWTLTTGIISALDRSLPSESGTTSIQHLIQTDAAINPGNSGGPLLDSAGRLIGINTAIYSPSGASVGIGFAVPVDTMMRVVPQIIAKGKYIRPTLGIEVDERLNARVTAMLDIEGVVVFRVTPDSAADKAGLEGASLTPDGGIIPKDVIVAIQGKQVDSVSKLLAMIDDFNVGDRVQLTILRDGKTRETDVILQPGA</sequence>
<dbReference type="InterPro" id="IPR043504">
    <property type="entry name" value="Peptidase_S1_PA_chymotrypsin"/>
</dbReference>
<keyword evidence="5" id="KW-0812">Transmembrane</keyword>
<dbReference type="Gene3D" id="2.30.42.10">
    <property type="match status" value="1"/>
</dbReference>
<dbReference type="SUPFAM" id="SSF50494">
    <property type="entry name" value="Trypsin-like serine proteases"/>
    <property type="match status" value="1"/>
</dbReference>
<dbReference type="SUPFAM" id="SSF50156">
    <property type="entry name" value="PDZ domain-like"/>
    <property type="match status" value="1"/>
</dbReference>
<keyword evidence="2 7" id="KW-0645">Protease</keyword>
<keyword evidence="3" id="KW-0378">Hydrolase</keyword>
<dbReference type="GO" id="GO:0004252">
    <property type="term" value="F:serine-type endopeptidase activity"/>
    <property type="evidence" value="ECO:0007669"/>
    <property type="project" value="InterPro"/>
</dbReference>
<dbReference type="PANTHER" id="PTHR43343:SF3">
    <property type="entry name" value="PROTEASE DO-LIKE 8, CHLOROPLASTIC"/>
    <property type="match status" value="1"/>
</dbReference>
<dbReference type="InterPro" id="IPR001940">
    <property type="entry name" value="Peptidase_S1C"/>
</dbReference>
<proteinExistence type="inferred from homology"/>
<keyword evidence="5" id="KW-1133">Transmembrane helix</keyword>
<dbReference type="InterPro" id="IPR051201">
    <property type="entry name" value="Chloro_Bact_Ser_Proteases"/>
</dbReference>